<dbReference type="EMBL" id="AL513411">
    <property type="protein sequence ID" value="CAD11381.1"/>
    <property type="molecule type" value="Genomic_DNA"/>
</dbReference>
<reference evidence="1" key="1">
    <citation type="submission" date="2001-02" db="EMBL/GenBank/DDBJ databases">
        <authorList>
            <person name="Schulte U."/>
            <person name="Aign V."/>
            <person name="Hoheisel J."/>
            <person name="Brandt P."/>
            <person name="Fartmann B."/>
            <person name="Holland R."/>
            <person name="Nyakatura G."/>
            <person name="Mewes H.W."/>
            <person name="Mannhaupt G."/>
        </authorList>
    </citation>
    <scope>NUCLEOTIDE SEQUENCE</scope>
</reference>
<organism evidence="1">
    <name type="scientific">Neurospora crassa</name>
    <dbReference type="NCBI Taxonomy" id="5141"/>
    <lineage>
        <taxon>Eukaryota</taxon>
        <taxon>Fungi</taxon>
        <taxon>Dikarya</taxon>
        <taxon>Ascomycota</taxon>
        <taxon>Pezizomycotina</taxon>
        <taxon>Sordariomycetes</taxon>
        <taxon>Sordariomycetidae</taxon>
        <taxon>Sordariales</taxon>
        <taxon>Sordariaceae</taxon>
        <taxon>Neurospora</taxon>
    </lineage>
</organism>
<evidence type="ECO:0000313" key="1">
    <source>
        <dbReference type="EMBL" id="CAD11381.1"/>
    </source>
</evidence>
<protein>
    <submittedName>
        <fullName evidence="1">Uncharacterized protein G65A3.055</fullName>
    </submittedName>
</protein>
<reference evidence="1" key="2">
    <citation type="submission" date="2001-11" db="EMBL/GenBank/DDBJ databases">
        <authorList>
            <person name="German Neurospora genome project"/>
        </authorList>
    </citation>
    <scope>NUCLEOTIDE SEQUENCE</scope>
</reference>
<accession>Q96TY1</accession>
<proteinExistence type="predicted"/>
<sequence>MYEEKDATIKYDDGRCDKATKGDKLVVEERRDAADVSGRANQRSRAADARWHWRITGLSPKMAQARNEVEVSTRVARASVVSARGK</sequence>
<dbReference type="AlphaFoldDB" id="Q96TY1"/>
<name>Q96TY1_NEUCS</name>
<gene>
    <name evidence="1" type="primary">G65A3.055</name>
</gene>